<dbReference type="OrthoDB" id="285952at2"/>
<keyword evidence="3 4" id="KW-0975">Bacterial flagellum</keyword>
<evidence type="ECO:0000256" key="5">
    <source>
        <dbReference type="NCBIfam" id="TIGR00205"/>
    </source>
</evidence>
<dbReference type="KEGG" id="sbf:JCM31447_08970"/>
<dbReference type="PRINTS" id="PR01006">
    <property type="entry name" value="FLGHOOKFLIE"/>
</dbReference>
<evidence type="ECO:0000256" key="4">
    <source>
        <dbReference type="HAMAP-Rule" id="MF_00724"/>
    </source>
</evidence>
<dbReference type="Pfam" id="PF02049">
    <property type="entry name" value="FliE"/>
    <property type="match status" value="1"/>
</dbReference>
<dbReference type="PANTHER" id="PTHR34653:SF1">
    <property type="entry name" value="FLAGELLAR HOOK-BASAL BODY COMPLEX PROTEIN FLIE"/>
    <property type="match status" value="1"/>
</dbReference>
<dbReference type="NCBIfam" id="TIGR00205">
    <property type="entry name" value="fliE"/>
    <property type="match status" value="1"/>
</dbReference>
<sequence>MLKVMSANDLHFLKLQQELVNSSIPSGGGNPPKNPSATEFLDLMEKGIKEINTGAREAEKASMDLASGRTSNIHETMLAVTKAELGFDMMVQMRNKVIEAYQEVMRMQV</sequence>
<protein>
    <recommendedName>
        <fullName evidence="4 5">Flagellar hook-basal body complex protein FliE</fullName>
    </recommendedName>
</protein>
<dbReference type="EMBL" id="AP019368">
    <property type="protein sequence ID" value="BBH52456.1"/>
    <property type="molecule type" value="Genomic_DNA"/>
</dbReference>
<keyword evidence="6" id="KW-0282">Flagellum</keyword>
<evidence type="ECO:0000256" key="3">
    <source>
        <dbReference type="ARBA" id="ARBA00023143"/>
    </source>
</evidence>
<dbReference type="GO" id="GO:0005198">
    <property type="term" value="F:structural molecule activity"/>
    <property type="evidence" value="ECO:0007669"/>
    <property type="project" value="UniProtKB-UniRule"/>
</dbReference>
<dbReference type="AlphaFoldDB" id="A0A4P2VHP8"/>
<proteinExistence type="inferred from homology"/>
<comment type="similarity">
    <text evidence="2 4">Belongs to the FliE family.</text>
</comment>
<dbReference type="PANTHER" id="PTHR34653">
    <property type="match status" value="1"/>
</dbReference>
<keyword evidence="6" id="KW-0966">Cell projection</keyword>
<organism evidence="6 7">
    <name type="scientific">Fluviispira sanaruensis</name>
    <dbReference type="NCBI Taxonomy" id="2493639"/>
    <lineage>
        <taxon>Bacteria</taxon>
        <taxon>Pseudomonadati</taxon>
        <taxon>Bdellovibrionota</taxon>
        <taxon>Oligoflexia</taxon>
        <taxon>Silvanigrellales</taxon>
        <taxon>Silvanigrellaceae</taxon>
        <taxon>Fluviispira</taxon>
    </lineage>
</organism>
<dbReference type="InterPro" id="IPR001624">
    <property type="entry name" value="FliE"/>
</dbReference>
<dbReference type="RefSeq" id="WP_130606977.1">
    <property type="nucleotide sequence ID" value="NZ_AP019368.1"/>
</dbReference>
<name>A0A4P2VHP8_FLUSA</name>
<dbReference type="GO" id="GO:0003774">
    <property type="term" value="F:cytoskeletal motor activity"/>
    <property type="evidence" value="ECO:0007669"/>
    <property type="project" value="InterPro"/>
</dbReference>
<dbReference type="GO" id="GO:0071973">
    <property type="term" value="P:bacterial-type flagellum-dependent cell motility"/>
    <property type="evidence" value="ECO:0007669"/>
    <property type="project" value="InterPro"/>
</dbReference>
<comment type="subcellular location">
    <subcellularLocation>
        <location evidence="1 4">Bacterial flagellum basal body</location>
    </subcellularLocation>
</comment>
<keyword evidence="6" id="KW-0969">Cilium</keyword>
<accession>A0A4P2VHP8</accession>
<reference evidence="6 7" key="1">
    <citation type="submission" date="2018-12" db="EMBL/GenBank/DDBJ databases">
        <title>Rubrispira sanarue gen. nov., sp., nov., a member of the order Silvanigrellales, isolated from a brackish lake in Hamamatsu Japan.</title>
        <authorList>
            <person name="Maejima Y."/>
            <person name="Iino T."/>
            <person name="Muraguchi Y."/>
            <person name="Fukuda K."/>
            <person name="Nojiri H."/>
            <person name="Ohkuma M."/>
            <person name="Moriuchi R."/>
            <person name="Dohra H."/>
            <person name="Kimbara K."/>
            <person name="Shintani M."/>
        </authorList>
    </citation>
    <scope>NUCLEOTIDE SEQUENCE [LARGE SCALE GENOMIC DNA]</scope>
    <source>
        <strain evidence="6 7">RF1110005</strain>
    </source>
</reference>
<evidence type="ECO:0000313" key="6">
    <source>
        <dbReference type="EMBL" id="BBH52456.1"/>
    </source>
</evidence>
<dbReference type="GO" id="GO:0009425">
    <property type="term" value="C:bacterial-type flagellum basal body"/>
    <property type="evidence" value="ECO:0007669"/>
    <property type="project" value="UniProtKB-SubCell"/>
</dbReference>
<evidence type="ECO:0000313" key="7">
    <source>
        <dbReference type="Proteomes" id="UP000291236"/>
    </source>
</evidence>
<dbReference type="HAMAP" id="MF_00724">
    <property type="entry name" value="FliE"/>
    <property type="match status" value="1"/>
</dbReference>
<dbReference type="Proteomes" id="UP000291236">
    <property type="component" value="Chromosome"/>
</dbReference>
<evidence type="ECO:0000256" key="2">
    <source>
        <dbReference type="ARBA" id="ARBA00009272"/>
    </source>
</evidence>
<keyword evidence="7" id="KW-1185">Reference proteome</keyword>
<gene>
    <name evidence="4" type="primary">fliE</name>
    <name evidence="6" type="ORF">JCM31447_08970</name>
</gene>
<evidence type="ECO:0000256" key="1">
    <source>
        <dbReference type="ARBA" id="ARBA00004117"/>
    </source>
</evidence>